<keyword evidence="7 18" id="KW-0436">Ligase</keyword>
<dbReference type="Gene3D" id="3.30.1490.20">
    <property type="entry name" value="ATP-grasp fold, A domain"/>
    <property type="match status" value="1"/>
</dbReference>
<organism evidence="24 25">
    <name type="scientific">Leclercia adecarboxylata</name>
    <dbReference type="NCBI Taxonomy" id="83655"/>
    <lineage>
        <taxon>Bacteria</taxon>
        <taxon>Pseudomonadati</taxon>
        <taxon>Pseudomonadota</taxon>
        <taxon>Gammaproteobacteria</taxon>
        <taxon>Enterobacterales</taxon>
        <taxon>Enterobacteriaceae</taxon>
        <taxon>Leclercia</taxon>
    </lineage>
</organism>
<evidence type="ECO:0000256" key="12">
    <source>
        <dbReference type="ARBA" id="ARBA00022960"/>
    </source>
</evidence>
<comment type="similarity">
    <text evidence="5 18">Belongs to the D-alanine--D-alanine ligase family.</text>
</comment>
<dbReference type="GO" id="GO:0005829">
    <property type="term" value="C:cytosol"/>
    <property type="evidence" value="ECO:0007669"/>
    <property type="project" value="TreeGrafter"/>
</dbReference>
<evidence type="ECO:0000256" key="8">
    <source>
        <dbReference type="ARBA" id="ARBA00022723"/>
    </source>
</evidence>
<evidence type="ECO:0000256" key="16">
    <source>
        <dbReference type="ARBA" id="ARBA00047614"/>
    </source>
</evidence>
<comment type="catalytic activity">
    <reaction evidence="16 18">
        <text>2 D-alanine + ATP = D-alanyl-D-alanine + ADP + phosphate + H(+)</text>
        <dbReference type="Rhea" id="RHEA:11224"/>
        <dbReference type="ChEBI" id="CHEBI:15378"/>
        <dbReference type="ChEBI" id="CHEBI:30616"/>
        <dbReference type="ChEBI" id="CHEBI:43474"/>
        <dbReference type="ChEBI" id="CHEBI:57416"/>
        <dbReference type="ChEBI" id="CHEBI:57822"/>
        <dbReference type="ChEBI" id="CHEBI:456216"/>
        <dbReference type="EC" id="6.3.2.4"/>
    </reaction>
</comment>
<dbReference type="InterPro" id="IPR011095">
    <property type="entry name" value="Dala_Dala_lig_C"/>
</dbReference>
<feature type="binding site" evidence="20">
    <location>
        <begin position="212"/>
        <end position="219"/>
    </location>
    <ligand>
        <name>ATP</name>
        <dbReference type="ChEBI" id="CHEBI:30616"/>
    </ligand>
</feature>
<accession>A0A4V6YXV2</accession>
<dbReference type="AlphaFoldDB" id="A0A4V6YXV2"/>
<dbReference type="InterPro" id="IPR011761">
    <property type="entry name" value="ATP-grasp"/>
</dbReference>
<evidence type="ECO:0000313" key="24">
    <source>
        <dbReference type="EMBL" id="VTP64403.1"/>
    </source>
</evidence>
<keyword evidence="6 18" id="KW-0963">Cytoplasm</keyword>
<name>A0A4V6YXV2_9ENTR</name>
<evidence type="ECO:0000256" key="1">
    <source>
        <dbReference type="ARBA" id="ARBA00001936"/>
    </source>
</evidence>
<dbReference type="GO" id="GO:0046872">
    <property type="term" value="F:metal ion binding"/>
    <property type="evidence" value="ECO:0007669"/>
    <property type="project" value="UniProtKB-KW"/>
</dbReference>
<dbReference type="GO" id="GO:0008716">
    <property type="term" value="F:D-alanine-D-alanine ligase activity"/>
    <property type="evidence" value="ECO:0007669"/>
    <property type="project" value="UniProtKB-UniRule"/>
</dbReference>
<proteinExistence type="inferred from homology"/>
<dbReference type="UniPathway" id="UPA00219"/>
<dbReference type="PROSITE" id="PS00843">
    <property type="entry name" value="DALA_DALA_LIGASE_1"/>
    <property type="match status" value="1"/>
</dbReference>
<keyword evidence="11 21" id="KW-0460">Magnesium</keyword>
<evidence type="ECO:0000256" key="18">
    <source>
        <dbReference type="HAMAP-Rule" id="MF_00047"/>
    </source>
</evidence>
<sequence length="371" mass="39905">MGEKSAEHEVSLQSAKNIVNAIDKSRFEVVLLGIDKQGQWHINDEQGYLLNADDPAHIALNPSEISVATVPGVMEGQLINASTGQALSSVDVIFPIVHGTLGEDGSLQGMLRMANLPFVGSDVLGSAACMDKDVTKRLLRDAGLNVAPFVTLTRANRDQHTFADLSARFGLPLFVKPANQGSSVGVSKVNSEAQFSDAVRLAFTFDHKVVVEQGIKGREIECAVLGNDFPQASTCGEVVLNSEFYSYDTKYIDDQGAQVVVPAVLDAEVNDAIRAIAIEAYQALGCRGMARVDVFLTADNRVVINEINTLPGFTNISMYPKLWQASGLSYPDLITRLIELALERHAADSALQVSVNVNPRLLPSLLPGDGE</sequence>
<dbReference type="InterPro" id="IPR016185">
    <property type="entry name" value="PreATP-grasp_dom_sf"/>
</dbReference>
<dbReference type="SUPFAM" id="SSF52440">
    <property type="entry name" value="PreATP-grasp domain"/>
    <property type="match status" value="1"/>
</dbReference>
<reference evidence="24 25" key="1">
    <citation type="submission" date="2019-05" db="EMBL/GenBank/DDBJ databases">
        <authorList>
            <consortium name="Pathogen Informatics"/>
        </authorList>
    </citation>
    <scope>NUCLEOTIDE SEQUENCE [LARGE SCALE GENOMIC DNA]</scope>
    <source>
        <strain evidence="24 25">NCTC13032</strain>
    </source>
</reference>
<dbReference type="PANTHER" id="PTHR23132:SF25">
    <property type="entry name" value="D-ALANINE--D-ALANINE LIGASE A"/>
    <property type="match status" value="1"/>
</dbReference>
<evidence type="ECO:0000256" key="4">
    <source>
        <dbReference type="ARBA" id="ARBA00004752"/>
    </source>
</evidence>
<keyword evidence="13 18" id="KW-0573">Peptidoglycan synthesis</keyword>
<dbReference type="NCBIfam" id="NF002528">
    <property type="entry name" value="PRK01966.1-4"/>
    <property type="match status" value="1"/>
</dbReference>
<dbReference type="Gene3D" id="3.40.50.20">
    <property type="match status" value="1"/>
</dbReference>
<dbReference type="EC" id="6.3.2.4" evidence="18"/>
<dbReference type="SUPFAM" id="SSF56059">
    <property type="entry name" value="Glutathione synthetase ATP-binding domain-like"/>
    <property type="match status" value="1"/>
</dbReference>
<dbReference type="EMBL" id="LR590464">
    <property type="protein sequence ID" value="VTP64403.1"/>
    <property type="molecule type" value="Genomic_DNA"/>
</dbReference>
<dbReference type="GO" id="GO:0005524">
    <property type="term" value="F:ATP binding"/>
    <property type="evidence" value="ECO:0007669"/>
    <property type="project" value="UniProtKB-UniRule"/>
</dbReference>
<comment type="subcellular location">
    <subcellularLocation>
        <location evidence="3 18">Cytoplasm</location>
    </subcellularLocation>
</comment>
<feature type="active site" evidence="19">
    <location>
        <position position="7"/>
    </location>
</feature>
<dbReference type="Pfam" id="PF07478">
    <property type="entry name" value="Dala_Dala_lig_C"/>
    <property type="match status" value="1"/>
</dbReference>
<feature type="binding site" evidence="21">
    <location>
        <position position="308"/>
    </location>
    <ligand>
        <name>Mg(2+)</name>
        <dbReference type="ChEBI" id="CHEBI:18420"/>
        <label>2</label>
    </ligand>
</feature>
<evidence type="ECO:0000256" key="20">
    <source>
        <dbReference type="PIRSR" id="PIRSR039102-2"/>
    </source>
</evidence>
<dbReference type="PROSITE" id="PS00844">
    <property type="entry name" value="DALA_DALA_LIGASE_2"/>
    <property type="match status" value="1"/>
</dbReference>
<dbReference type="GO" id="GO:0008360">
    <property type="term" value="P:regulation of cell shape"/>
    <property type="evidence" value="ECO:0007669"/>
    <property type="project" value="UniProtKB-KW"/>
</dbReference>
<evidence type="ECO:0000256" key="15">
    <source>
        <dbReference type="ARBA" id="ARBA00023316"/>
    </source>
</evidence>
<evidence type="ECO:0000256" key="17">
    <source>
        <dbReference type="ARBA" id="ARBA00060592"/>
    </source>
</evidence>
<comment type="pathway">
    <text evidence="4 18">Cell wall biogenesis; peptidoglycan biosynthesis.</text>
</comment>
<evidence type="ECO:0000256" key="6">
    <source>
        <dbReference type="ARBA" id="ARBA00022490"/>
    </source>
</evidence>
<feature type="binding site" evidence="20">
    <location>
        <position position="132"/>
    </location>
    <ligand>
        <name>ATP</name>
        <dbReference type="ChEBI" id="CHEBI:30616"/>
    </ligand>
</feature>
<dbReference type="Proteomes" id="UP000310719">
    <property type="component" value="Chromosome"/>
</dbReference>
<keyword evidence="9 20" id="KW-0547">Nucleotide-binding</keyword>
<comment type="pathway">
    <text evidence="17">Glycan biosynthesis.</text>
</comment>
<dbReference type="Pfam" id="PF01820">
    <property type="entry name" value="Dala_Dala_lig_N"/>
    <property type="match status" value="1"/>
</dbReference>
<dbReference type="HAMAP" id="MF_00047">
    <property type="entry name" value="Dala_Dala_lig"/>
    <property type="match status" value="1"/>
</dbReference>
<feature type="binding site" evidence="21">
    <location>
        <position position="293"/>
    </location>
    <ligand>
        <name>Mg(2+)</name>
        <dbReference type="ChEBI" id="CHEBI:18420"/>
        <label>1</label>
    </ligand>
</feature>
<dbReference type="InterPro" id="IPR005905">
    <property type="entry name" value="D_ala_D_ala"/>
</dbReference>
<dbReference type="NCBIfam" id="NF002378">
    <property type="entry name" value="PRK01372.1"/>
    <property type="match status" value="1"/>
</dbReference>
<evidence type="ECO:0000256" key="5">
    <source>
        <dbReference type="ARBA" id="ARBA00010871"/>
    </source>
</evidence>
<keyword evidence="15 18" id="KW-0961">Cell wall biogenesis/degradation</keyword>
<dbReference type="InterPro" id="IPR013815">
    <property type="entry name" value="ATP_grasp_subdomain_1"/>
</dbReference>
<feature type="binding site" evidence="20">
    <location>
        <begin position="305"/>
        <end position="306"/>
    </location>
    <ligand>
        <name>ATP</name>
        <dbReference type="ChEBI" id="CHEBI:30616"/>
    </ligand>
</feature>
<keyword evidence="8 21" id="KW-0479">Metal-binding</keyword>
<comment type="cofactor">
    <cofactor evidence="21">
        <name>Mg(2+)</name>
        <dbReference type="ChEBI" id="CHEBI:18420"/>
    </cofactor>
    <cofactor evidence="21">
        <name>Mn(2+)</name>
        <dbReference type="ChEBI" id="CHEBI:29035"/>
    </cofactor>
    <text evidence="21">Binds 2 magnesium or manganese ions per subunit.</text>
</comment>
<dbReference type="GO" id="GO:0071555">
    <property type="term" value="P:cell wall organization"/>
    <property type="evidence" value="ECO:0007669"/>
    <property type="project" value="UniProtKB-KW"/>
</dbReference>
<dbReference type="Gene3D" id="3.30.470.20">
    <property type="entry name" value="ATP-grasp fold, B domain"/>
    <property type="match status" value="1"/>
</dbReference>
<evidence type="ECO:0000256" key="10">
    <source>
        <dbReference type="ARBA" id="ARBA00022840"/>
    </source>
</evidence>
<feature type="binding site" evidence="21">
    <location>
        <position position="306"/>
    </location>
    <ligand>
        <name>Mg(2+)</name>
        <dbReference type="ChEBI" id="CHEBI:18420"/>
        <label>1</label>
    </ligand>
</feature>
<evidence type="ECO:0000256" key="3">
    <source>
        <dbReference type="ARBA" id="ARBA00004496"/>
    </source>
</evidence>
<evidence type="ECO:0000256" key="2">
    <source>
        <dbReference type="ARBA" id="ARBA00003921"/>
    </source>
</evidence>
<dbReference type="NCBIfam" id="NF002525">
    <property type="entry name" value="PRK01966.1-1"/>
    <property type="match status" value="1"/>
</dbReference>
<feature type="domain" description="ATP-grasp" evidence="23">
    <location>
        <begin position="136"/>
        <end position="339"/>
    </location>
</feature>
<keyword evidence="14 21" id="KW-0464">Manganese</keyword>
<dbReference type="STRING" id="83655.APT61_17600"/>
<dbReference type="InterPro" id="IPR011127">
    <property type="entry name" value="Dala_Dala_lig_N"/>
</dbReference>
<evidence type="ECO:0000256" key="21">
    <source>
        <dbReference type="PIRSR" id="PIRSR039102-3"/>
    </source>
</evidence>
<evidence type="ECO:0000259" key="23">
    <source>
        <dbReference type="PROSITE" id="PS50975"/>
    </source>
</evidence>
<comment type="function">
    <text evidence="2 18">Cell wall formation.</text>
</comment>
<dbReference type="GO" id="GO:0009252">
    <property type="term" value="P:peptidoglycan biosynthetic process"/>
    <property type="evidence" value="ECO:0007669"/>
    <property type="project" value="UniProtKB-UniRule"/>
</dbReference>
<dbReference type="InterPro" id="IPR000291">
    <property type="entry name" value="D-Ala_lig_Van_CS"/>
</dbReference>
<gene>
    <name evidence="24" type="primary">ddlA</name>
    <name evidence="18" type="synonym">ddl</name>
    <name evidence="24" type="ORF">NCTC13032_01463</name>
</gene>
<evidence type="ECO:0000256" key="7">
    <source>
        <dbReference type="ARBA" id="ARBA00022598"/>
    </source>
</evidence>
<feature type="binding site" evidence="20">
    <location>
        <begin position="174"/>
        <end position="176"/>
    </location>
    <ligand>
        <name>ATP</name>
        <dbReference type="ChEBI" id="CHEBI:30616"/>
    </ligand>
</feature>
<evidence type="ECO:0000256" key="19">
    <source>
        <dbReference type="PIRSR" id="PIRSR039102-1"/>
    </source>
</evidence>
<dbReference type="PANTHER" id="PTHR23132">
    <property type="entry name" value="D-ALANINE--D-ALANINE LIGASE"/>
    <property type="match status" value="1"/>
</dbReference>
<dbReference type="NCBIfam" id="TIGR01205">
    <property type="entry name" value="D_ala_D_alaTIGR"/>
    <property type="match status" value="1"/>
</dbReference>
<protein>
    <recommendedName>
        <fullName evidence="18">D-alanine--D-alanine ligase</fullName>
        <ecNumber evidence="18">6.3.2.4</ecNumber>
    </recommendedName>
    <alternativeName>
        <fullName evidence="18">D-Ala-D-Ala ligase</fullName>
    </alternativeName>
    <alternativeName>
        <fullName evidence="18">D-alanylalanine synthetase</fullName>
    </alternativeName>
</protein>
<evidence type="ECO:0000256" key="11">
    <source>
        <dbReference type="ARBA" id="ARBA00022842"/>
    </source>
</evidence>
<feature type="binding site" evidence="20">
    <location>
        <begin position="182"/>
        <end position="183"/>
    </location>
    <ligand>
        <name>ATP</name>
        <dbReference type="ChEBI" id="CHEBI:30616"/>
    </ligand>
</feature>
<dbReference type="PIRSF" id="PIRSF039102">
    <property type="entry name" value="Ddl/VanB"/>
    <property type="match status" value="1"/>
</dbReference>
<feature type="active site" evidence="19">
    <location>
        <position position="317"/>
    </location>
</feature>
<dbReference type="PROSITE" id="PS50975">
    <property type="entry name" value="ATP_GRASP"/>
    <property type="match status" value="1"/>
</dbReference>
<keyword evidence="10 22" id="KW-0067">ATP-binding</keyword>
<evidence type="ECO:0000256" key="22">
    <source>
        <dbReference type="PROSITE-ProRule" id="PRU00409"/>
    </source>
</evidence>
<evidence type="ECO:0000256" key="9">
    <source>
        <dbReference type="ARBA" id="ARBA00022741"/>
    </source>
</evidence>
<evidence type="ECO:0000256" key="13">
    <source>
        <dbReference type="ARBA" id="ARBA00022984"/>
    </source>
</evidence>
<evidence type="ECO:0000313" key="25">
    <source>
        <dbReference type="Proteomes" id="UP000310719"/>
    </source>
</evidence>
<dbReference type="FunFam" id="3.30.470.20:FF:000008">
    <property type="entry name" value="D-alanine--D-alanine ligase"/>
    <property type="match status" value="1"/>
</dbReference>
<feature type="binding site" evidence="21">
    <location>
        <position position="306"/>
    </location>
    <ligand>
        <name>Mg(2+)</name>
        <dbReference type="ChEBI" id="CHEBI:18420"/>
        <label>2</label>
    </ligand>
</feature>
<comment type="cofactor">
    <cofactor evidence="1">
        <name>Mn(2+)</name>
        <dbReference type="ChEBI" id="CHEBI:29035"/>
    </cofactor>
</comment>
<evidence type="ECO:0000256" key="14">
    <source>
        <dbReference type="ARBA" id="ARBA00023211"/>
    </source>
</evidence>
<feature type="active site" evidence="19">
    <location>
        <position position="182"/>
    </location>
</feature>
<keyword evidence="12 18" id="KW-0133">Cell shape</keyword>
<dbReference type="FunFam" id="3.30.1490.20:FF:000007">
    <property type="entry name" value="D-alanine--D-alanine ligase"/>
    <property type="match status" value="1"/>
</dbReference>